<dbReference type="Proteomes" id="UP000676336">
    <property type="component" value="Unassembled WGS sequence"/>
</dbReference>
<comment type="caution">
    <text evidence="1">The sequence shown here is derived from an EMBL/GenBank/DDBJ whole genome shotgun (WGS) entry which is preliminary data.</text>
</comment>
<gene>
    <name evidence="1" type="ORF">SMN809_LOCUS32448</name>
</gene>
<protein>
    <submittedName>
        <fullName evidence="1">Uncharacterized protein</fullName>
    </submittedName>
</protein>
<feature type="non-terminal residue" evidence="1">
    <location>
        <position position="1"/>
    </location>
</feature>
<name>A0A8S2WHV5_9BILA</name>
<evidence type="ECO:0000313" key="2">
    <source>
        <dbReference type="Proteomes" id="UP000676336"/>
    </source>
</evidence>
<accession>A0A8S2WHV5</accession>
<sequence>GHDLSHQLARINCAYHALNFIRENEKSILKSLSSIQTQIQSKSPISIMYERAKQLGLSVQIKYNEP</sequence>
<feature type="non-terminal residue" evidence="1">
    <location>
        <position position="66"/>
    </location>
</feature>
<evidence type="ECO:0000313" key="1">
    <source>
        <dbReference type="EMBL" id="CAF4445021.1"/>
    </source>
</evidence>
<reference evidence="1" key="1">
    <citation type="submission" date="2021-02" db="EMBL/GenBank/DDBJ databases">
        <authorList>
            <person name="Nowell W R."/>
        </authorList>
    </citation>
    <scope>NUCLEOTIDE SEQUENCE</scope>
</reference>
<dbReference type="AlphaFoldDB" id="A0A8S2WHV5"/>
<proteinExistence type="predicted"/>
<dbReference type="EMBL" id="CAJOBI010068046">
    <property type="protein sequence ID" value="CAF4445021.1"/>
    <property type="molecule type" value="Genomic_DNA"/>
</dbReference>
<organism evidence="1 2">
    <name type="scientific">Rotaria magnacalcarata</name>
    <dbReference type="NCBI Taxonomy" id="392030"/>
    <lineage>
        <taxon>Eukaryota</taxon>
        <taxon>Metazoa</taxon>
        <taxon>Spiralia</taxon>
        <taxon>Gnathifera</taxon>
        <taxon>Rotifera</taxon>
        <taxon>Eurotatoria</taxon>
        <taxon>Bdelloidea</taxon>
        <taxon>Philodinida</taxon>
        <taxon>Philodinidae</taxon>
        <taxon>Rotaria</taxon>
    </lineage>
</organism>